<evidence type="ECO:0000313" key="4">
    <source>
        <dbReference type="Proteomes" id="UP000274843"/>
    </source>
</evidence>
<keyword evidence="4" id="KW-1185">Reference proteome</keyword>
<proteinExistence type="predicted"/>
<dbReference type="RefSeq" id="WP_123682864.1">
    <property type="nucleotide sequence ID" value="NZ_RKHY01000001.1"/>
</dbReference>
<feature type="transmembrane region" description="Helical" evidence="1">
    <location>
        <begin position="165"/>
        <end position="184"/>
    </location>
</feature>
<dbReference type="PANTHER" id="PTHR35342">
    <property type="entry name" value="TRICARBOXYLIC TRANSPORT PROTEIN"/>
    <property type="match status" value="1"/>
</dbReference>
<feature type="transmembrane region" description="Helical" evidence="1">
    <location>
        <begin position="205"/>
        <end position="223"/>
    </location>
</feature>
<dbReference type="Proteomes" id="UP000274843">
    <property type="component" value="Unassembled WGS sequence"/>
</dbReference>
<dbReference type="PANTHER" id="PTHR35342:SF5">
    <property type="entry name" value="TRICARBOXYLIC TRANSPORT PROTEIN"/>
    <property type="match status" value="1"/>
</dbReference>
<feature type="transmembrane region" description="Helical" evidence="1">
    <location>
        <begin position="318"/>
        <end position="342"/>
    </location>
</feature>
<reference evidence="3 4" key="1">
    <citation type="submission" date="2018-11" db="EMBL/GenBank/DDBJ databases">
        <title>Sequencing the genomes of 1000 actinobacteria strains.</title>
        <authorList>
            <person name="Klenk H.-P."/>
        </authorList>
    </citation>
    <scope>NUCLEOTIDE SEQUENCE [LARGE SCALE GENOMIC DNA]</scope>
    <source>
        <strain evidence="3 4">DSM 44348</strain>
    </source>
</reference>
<accession>A0A3N2GPP9</accession>
<evidence type="ECO:0000256" key="1">
    <source>
        <dbReference type="SAM" id="Phobius"/>
    </source>
</evidence>
<name>A0A3N2GPP9_9PSEU</name>
<dbReference type="InterPro" id="IPR002823">
    <property type="entry name" value="DUF112_TM"/>
</dbReference>
<dbReference type="AlphaFoldDB" id="A0A3N2GPP9"/>
<feature type="transmembrane region" description="Helical" evidence="1">
    <location>
        <begin position="20"/>
        <end position="48"/>
    </location>
</feature>
<dbReference type="EMBL" id="RKHY01000001">
    <property type="protein sequence ID" value="ROS38493.1"/>
    <property type="molecule type" value="Genomic_DNA"/>
</dbReference>
<comment type="caution">
    <text evidence="3">The sequence shown here is derived from an EMBL/GenBank/DDBJ whole genome shotgun (WGS) entry which is preliminary data.</text>
</comment>
<dbReference type="Pfam" id="PF01970">
    <property type="entry name" value="TctA"/>
    <property type="match status" value="1"/>
</dbReference>
<feature type="transmembrane region" description="Helical" evidence="1">
    <location>
        <begin position="461"/>
        <end position="480"/>
    </location>
</feature>
<feature type="domain" description="DUF112" evidence="2">
    <location>
        <begin position="19"/>
        <end position="437"/>
    </location>
</feature>
<dbReference type="GeneID" id="301842244"/>
<feature type="transmembrane region" description="Helical" evidence="1">
    <location>
        <begin position="436"/>
        <end position="455"/>
    </location>
</feature>
<feature type="transmembrane region" description="Helical" evidence="1">
    <location>
        <begin position="137"/>
        <end position="159"/>
    </location>
</feature>
<keyword evidence="1" id="KW-1133">Transmembrane helix</keyword>
<feature type="transmembrane region" description="Helical" evidence="1">
    <location>
        <begin position="411"/>
        <end position="429"/>
    </location>
</feature>
<evidence type="ECO:0000259" key="2">
    <source>
        <dbReference type="Pfam" id="PF01970"/>
    </source>
</evidence>
<evidence type="ECO:0000313" key="3">
    <source>
        <dbReference type="EMBL" id="ROS38493.1"/>
    </source>
</evidence>
<organism evidence="3 4">
    <name type="scientific">Amycolatopsis thermoflava</name>
    <dbReference type="NCBI Taxonomy" id="84480"/>
    <lineage>
        <taxon>Bacteria</taxon>
        <taxon>Bacillati</taxon>
        <taxon>Actinomycetota</taxon>
        <taxon>Actinomycetes</taxon>
        <taxon>Pseudonocardiales</taxon>
        <taxon>Pseudonocardiaceae</taxon>
        <taxon>Amycolatopsis</taxon>
        <taxon>Amycolatopsis methanolica group</taxon>
    </lineage>
</organism>
<feature type="transmembrane region" description="Helical" evidence="1">
    <location>
        <begin position="354"/>
        <end position="374"/>
    </location>
</feature>
<protein>
    <submittedName>
        <fullName evidence="3">Putative tricarboxylic transport membrane protein</fullName>
    </submittedName>
</protein>
<feature type="transmembrane region" description="Helical" evidence="1">
    <location>
        <begin position="108"/>
        <end position="130"/>
    </location>
</feature>
<gene>
    <name evidence="3" type="ORF">EDD35_0772</name>
</gene>
<keyword evidence="1" id="KW-0472">Membrane</keyword>
<feature type="transmembrane region" description="Helical" evidence="1">
    <location>
        <begin position="256"/>
        <end position="278"/>
    </location>
</feature>
<sequence length="494" mass="51065">MTISDLLGGFATALEPQVLLLAFLGCLAGTLIGVLPGLGPVTAVAILFPLTTYLDPAAGVIVLAAIYYGGMYGGSTTAILLNIPGEVASVPTAIEGFQLTRQGRAGSALAMAAITSFVAGIAGTIGVLLIGPTIARLALYFGPAEMLGLLLFSLVTIIGVSSASVLRGIASCGLGLLLASVGVAQTTSDARLTFGSLELLQGFDVVAVMMGLFGLAEVLRTILKPPKVSAEHRVGSLRPTRTEFTSGMAAGARGTVSGFFLGLLPGMIPSIASFLSYASERRRALRRGTSRFGKGAMEGVAGPEAANNAAAMGGFVPLLSLGIPTGATMALVLAAMLVQGIVPGPQLFSQHPDFVAAVIASFFIANVILVILNLPLVGIWARITKIPTGTLMAVVACCCLLGAYLSRNSFLDVWVCVIAGILGWLLTTWQIPIAPLVMGLILGPTLEITTSQSFALSPTFFVQRPIFVGFVVLIIISLVISTRIRRRGMTSDDD</sequence>
<keyword evidence="1" id="KW-0812">Transmembrane</keyword>
<feature type="transmembrane region" description="Helical" evidence="1">
    <location>
        <begin position="386"/>
        <end position="405"/>
    </location>
</feature>